<protein>
    <recommendedName>
        <fullName evidence="1">Recombination protein RecR</fullName>
    </recommendedName>
</protein>
<dbReference type="PANTHER" id="PTHR30446">
    <property type="entry name" value="RECOMBINATION PROTEIN RECR"/>
    <property type="match status" value="1"/>
</dbReference>
<dbReference type="AlphaFoldDB" id="A0A017H226"/>
<dbReference type="HAMAP" id="MF_00017">
    <property type="entry name" value="RecR"/>
    <property type="match status" value="1"/>
</dbReference>
<dbReference type="Proteomes" id="UP000031184">
    <property type="component" value="Unassembled WGS sequence"/>
</dbReference>
<organism evidence="2 3">
    <name type="scientific">Fusobacterium necrophorum subsp. funduliforme B35</name>
    <dbReference type="NCBI Taxonomy" id="1226633"/>
    <lineage>
        <taxon>Bacteria</taxon>
        <taxon>Fusobacteriati</taxon>
        <taxon>Fusobacteriota</taxon>
        <taxon>Fusobacteriia</taxon>
        <taxon>Fusobacteriales</taxon>
        <taxon>Fusobacteriaceae</taxon>
        <taxon>Fusobacterium</taxon>
    </lineage>
</organism>
<evidence type="ECO:0000256" key="1">
    <source>
        <dbReference type="HAMAP-Rule" id="MF_00017"/>
    </source>
</evidence>
<keyword evidence="1" id="KW-0233">DNA recombination</keyword>
<dbReference type="InterPro" id="IPR034137">
    <property type="entry name" value="TOPRIM_RecR"/>
</dbReference>
<dbReference type="InterPro" id="IPR000093">
    <property type="entry name" value="DNA_Rcmb_RecR"/>
</dbReference>
<keyword evidence="1" id="KW-0227">DNA damage</keyword>
<gene>
    <name evidence="1" type="primary">recR</name>
    <name evidence="2" type="ORF">C095_00140</name>
</gene>
<dbReference type="Gene3D" id="1.10.8.420">
    <property type="entry name" value="RecR Domain 1"/>
    <property type="match status" value="1"/>
</dbReference>
<dbReference type="GeneID" id="75076632"/>
<dbReference type="InterPro" id="IPR006171">
    <property type="entry name" value="TOPRIM_dom"/>
</dbReference>
<dbReference type="OrthoDB" id="9802672at2"/>
<dbReference type="CDD" id="cd01025">
    <property type="entry name" value="TOPRIM_recR"/>
    <property type="match status" value="1"/>
</dbReference>
<dbReference type="InterPro" id="IPR023627">
    <property type="entry name" value="Rcmb_RecR"/>
</dbReference>
<feature type="zinc finger region" description="C4-type" evidence="1">
    <location>
        <begin position="56"/>
        <end position="71"/>
    </location>
</feature>
<name>A0A017H226_9FUSO</name>
<dbReference type="PROSITE" id="PS01300">
    <property type="entry name" value="RECR"/>
    <property type="match status" value="1"/>
</dbReference>
<keyword evidence="1" id="KW-0862">Zinc</keyword>
<sequence>MAIKSLERLIDQFHKLPGIGRKSATRLGFHILDYSEQEIEDFIQALEDVKGKIKRCPVCGDYCEDSLCPICADEARDRRSICIVEDSRDVISLEKTGKYRGLYHILGGKLAPLQGVTPDKLNLKPLLERITKEEIQEIILALNPDLEGETTAMYLVKLLKPFDIRITKIASGIPMGGNLEFADSATIARALDARQEV</sequence>
<dbReference type="EMBL" id="AUZI01000004">
    <property type="protein sequence ID" value="KID50328.1"/>
    <property type="molecule type" value="Genomic_DNA"/>
</dbReference>
<dbReference type="GO" id="GO:0008270">
    <property type="term" value="F:zinc ion binding"/>
    <property type="evidence" value="ECO:0007669"/>
    <property type="project" value="UniProtKB-KW"/>
</dbReference>
<dbReference type="Gene3D" id="3.40.1360.10">
    <property type="match status" value="1"/>
</dbReference>
<evidence type="ECO:0000313" key="3">
    <source>
        <dbReference type="Proteomes" id="UP000031184"/>
    </source>
</evidence>
<comment type="similarity">
    <text evidence="1">Belongs to the RecR family.</text>
</comment>
<proteinExistence type="inferred from homology"/>
<keyword evidence="1" id="KW-0863">Zinc-finger</keyword>
<keyword evidence="1" id="KW-0234">DNA repair</keyword>
<dbReference type="PATRIC" id="fig|1226633.4.peg.23"/>
<evidence type="ECO:0000313" key="2">
    <source>
        <dbReference type="EMBL" id="KID50328.1"/>
    </source>
</evidence>
<accession>A0A017H226</accession>
<dbReference type="RefSeq" id="WP_005956413.1">
    <property type="nucleotide sequence ID" value="NZ_AOJP01000016.1"/>
</dbReference>
<dbReference type="Pfam" id="PF13662">
    <property type="entry name" value="Toprim_4"/>
    <property type="match status" value="1"/>
</dbReference>
<dbReference type="SUPFAM" id="SSF111304">
    <property type="entry name" value="Recombination protein RecR"/>
    <property type="match status" value="1"/>
</dbReference>
<dbReference type="Pfam" id="PF21175">
    <property type="entry name" value="RecR_C"/>
    <property type="match status" value="1"/>
</dbReference>
<dbReference type="NCBIfam" id="TIGR00615">
    <property type="entry name" value="recR"/>
    <property type="match status" value="1"/>
</dbReference>
<reference evidence="2 3" key="1">
    <citation type="submission" date="2013-08" db="EMBL/GenBank/DDBJ databases">
        <title>An opportunistic ruminal bacterium that causes liver abscesses in cattle.</title>
        <authorList>
            <person name="Benahmed F.H."/>
            <person name="Rasmussen M."/>
            <person name="Harbottle H."/>
            <person name="Soppet D."/>
            <person name="Nagaraja T.G."/>
            <person name="Davidson M."/>
        </authorList>
    </citation>
    <scope>NUCLEOTIDE SEQUENCE [LARGE SCALE GENOMIC DNA]</scope>
    <source>
        <strain evidence="2 3">B35</strain>
    </source>
</reference>
<dbReference type="GO" id="GO:0006310">
    <property type="term" value="P:DNA recombination"/>
    <property type="evidence" value="ECO:0007669"/>
    <property type="project" value="UniProtKB-UniRule"/>
</dbReference>
<dbReference type="PANTHER" id="PTHR30446:SF0">
    <property type="entry name" value="RECOMBINATION PROTEIN RECR"/>
    <property type="match status" value="1"/>
</dbReference>
<dbReference type="Pfam" id="PF02132">
    <property type="entry name" value="RecR_ZnF"/>
    <property type="match status" value="1"/>
</dbReference>
<keyword evidence="1" id="KW-0479">Metal-binding</keyword>
<dbReference type="Gene3D" id="6.10.250.240">
    <property type="match status" value="1"/>
</dbReference>
<dbReference type="GO" id="GO:0003677">
    <property type="term" value="F:DNA binding"/>
    <property type="evidence" value="ECO:0007669"/>
    <property type="project" value="UniProtKB-UniRule"/>
</dbReference>
<dbReference type="GO" id="GO:0006281">
    <property type="term" value="P:DNA repair"/>
    <property type="evidence" value="ECO:0007669"/>
    <property type="project" value="UniProtKB-UniRule"/>
</dbReference>
<comment type="function">
    <text evidence="1">May play a role in DNA repair. It seems to be involved in an RecBC-independent recombinational process of DNA repair. It may act with RecF and RecO.</text>
</comment>
<dbReference type="InterPro" id="IPR015967">
    <property type="entry name" value="Rcmb_RecR_Znf"/>
</dbReference>
<dbReference type="Pfam" id="PF21176">
    <property type="entry name" value="RecR_HhH"/>
    <property type="match status" value="1"/>
</dbReference>
<comment type="caution">
    <text evidence="2">The sequence shown here is derived from an EMBL/GenBank/DDBJ whole genome shotgun (WGS) entry which is preliminary data.</text>
</comment>
<dbReference type="SMART" id="SM00493">
    <property type="entry name" value="TOPRIM"/>
    <property type="match status" value="1"/>
</dbReference>
<dbReference type="PROSITE" id="PS50880">
    <property type="entry name" value="TOPRIM"/>
    <property type="match status" value="1"/>
</dbReference>